<dbReference type="InterPro" id="IPR001025">
    <property type="entry name" value="BAH_dom"/>
</dbReference>
<feature type="compositionally biased region" description="Basic and acidic residues" evidence="7">
    <location>
        <begin position="166"/>
        <end position="194"/>
    </location>
</feature>
<dbReference type="GO" id="GO:0005634">
    <property type="term" value="C:nucleus"/>
    <property type="evidence" value="ECO:0007669"/>
    <property type="project" value="UniProtKB-SubCell"/>
</dbReference>
<evidence type="ECO:0000256" key="3">
    <source>
        <dbReference type="ARBA" id="ARBA00022771"/>
    </source>
</evidence>
<evidence type="ECO:0000256" key="2">
    <source>
        <dbReference type="ARBA" id="ARBA00022723"/>
    </source>
</evidence>
<dbReference type="Pfam" id="PF12047">
    <property type="entry name" value="DNMT1-RFD"/>
    <property type="match status" value="1"/>
</dbReference>
<dbReference type="Ensembl" id="ENSPMAT00000002373.1">
    <property type="protein sequence ID" value="ENSPMAP00000002362.1"/>
    <property type="gene ID" value="ENSPMAG00000002148.1"/>
</dbReference>
<reference evidence="11" key="2">
    <citation type="submission" date="2025-09" db="UniProtKB">
        <authorList>
            <consortium name="Ensembl"/>
        </authorList>
    </citation>
    <scope>IDENTIFICATION</scope>
</reference>
<dbReference type="AlphaFoldDB" id="S4RAY1"/>
<organism evidence="11">
    <name type="scientific">Petromyzon marinus</name>
    <name type="common">Sea lamprey</name>
    <dbReference type="NCBI Taxonomy" id="7757"/>
    <lineage>
        <taxon>Eukaryota</taxon>
        <taxon>Metazoa</taxon>
        <taxon>Chordata</taxon>
        <taxon>Craniata</taxon>
        <taxon>Vertebrata</taxon>
        <taxon>Cyclostomata</taxon>
        <taxon>Hyperoartia</taxon>
        <taxon>Petromyzontiformes</taxon>
        <taxon>Petromyzontidae</taxon>
        <taxon>Petromyzon</taxon>
    </lineage>
</organism>
<evidence type="ECO:0000256" key="7">
    <source>
        <dbReference type="SAM" id="MobiDB-lite"/>
    </source>
</evidence>
<proteinExistence type="predicted"/>
<dbReference type="InterPro" id="IPR022702">
    <property type="entry name" value="Cytosine_MeTrfase1_RFD"/>
</dbReference>
<dbReference type="InterPro" id="IPR010506">
    <property type="entry name" value="DMAP1-bd"/>
</dbReference>
<feature type="region of interest" description="Disordered" evidence="7">
    <location>
        <begin position="206"/>
        <end position="227"/>
    </location>
</feature>
<dbReference type="Gene3D" id="1.10.10.2230">
    <property type="match status" value="1"/>
</dbReference>
<dbReference type="Pfam" id="PF06464">
    <property type="entry name" value="DMAP_binding"/>
    <property type="match status" value="1"/>
</dbReference>
<evidence type="ECO:0000259" key="8">
    <source>
        <dbReference type="PROSITE" id="PS51038"/>
    </source>
</evidence>
<accession>S4RAY1</accession>
<dbReference type="InterPro" id="IPR043151">
    <property type="entry name" value="BAH_sf"/>
</dbReference>
<dbReference type="PANTHER" id="PTHR10629:SF52">
    <property type="entry name" value="DNA (CYTOSINE-5)-METHYLTRANSFERASE 1"/>
    <property type="match status" value="1"/>
</dbReference>
<sequence>GHSTWVKLPLTVRKKLAELEERFRTECLTEKGYMKKKLGLVQPFLSGEVKTQLETLQEELKEEDITEKGYLNKVKTLLLRELPKLEEEGSEKPHQNGAAKNGKANGDEAATENGDAHPAMANGSPECSELASPRGRGGQRGRKSVGAAGGSQQTIASMFGKGSVKRKSEEANGKVKEEDIQDSQTKEEGLEDKRRKVELVAEKSLLLSDAPESSPAKFKPARTPPPKCTECKQFLDDRDLKLFQGDPDDALDEPEMLTDERLSVFESNSDAMESYDDLPQHKVTNFSVYDRKLHLCAFDTGLVEKNVELYLSGVVKPIYDENPCNDGGVSAKKLGPINSWWTTGFDGGEKALVGITTAFADYILMNPSEEYASTFAVMQEKIYMFKIVIEFLQHNRDATYEDLLNKIETTVPPCGLSFTRFTEDSLLRHAQFIVEQVESYDEAGDEDEPPIIITPCMRDLIKLAGVTLGKRRAQRRQTIKHPTKIAKDAKGPSKATTTLLVRQIFDEFFDEQIEQRDKENVIKRRRCGVCEVCQQQDCGKCSTCKVMPKFGGIGRFKQACMNRKCPNMAVKEAEEDENFEESDSEEVNKIHQKKVTDIKKKKKSKSQISWIGEPQKTETERKYFQRVRLDDEELGVGDCVVVCPDDPSKPLFPARITSMWEEENGEKWFHPHWFCRGPDTVLGETSDPLELFLVDECEDMLLSYVYGKVSVTYKAPSPNWFMEGGMETEEEKTSKDDEEKSFFYQLWYDPEYARFESPPEVTPAEENKFKFCASCVRLSELTQRETPCVETRLDDPEDDAIVTYMLALKDGVEYRVGDGVYLMPDAFNFSVKPASPVKRAPRKEDIDEEVHPEYYRKSSDYIKGSNLDAPEPYRVGRISQIFCNKRNNRETDIKFKINKFYR</sequence>
<dbReference type="GO" id="GO:0003677">
    <property type="term" value="F:DNA binding"/>
    <property type="evidence" value="ECO:0007669"/>
    <property type="project" value="InterPro"/>
</dbReference>
<dbReference type="PROSITE" id="PS51058">
    <property type="entry name" value="ZF_CXXC"/>
    <property type="match status" value="1"/>
</dbReference>
<feature type="domain" description="CXXC-type" evidence="9">
    <location>
        <begin position="520"/>
        <end position="566"/>
    </location>
</feature>
<evidence type="ECO:0000259" key="10">
    <source>
        <dbReference type="PROSITE" id="PS51912"/>
    </source>
</evidence>
<evidence type="ECO:0000256" key="1">
    <source>
        <dbReference type="ARBA" id="ARBA00004123"/>
    </source>
</evidence>
<comment type="subcellular location">
    <subcellularLocation>
        <location evidence="1">Nucleus</location>
    </subcellularLocation>
</comment>
<keyword evidence="5" id="KW-0539">Nucleus</keyword>
<evidence type="ECO:0000256" key="6">
    <source>
        <dbReference type="PROSITE-ProRule" id="PRU00509"/>
    </source>
</evidence>
<dbReference type="HOGENOM" id="CLU_013657_0_0_1"/>
<dbReference type="PANTHER" id="PTHR10629">
    <property type="entry name" value="CYTOSINE-SPECIFIC METHYLTRANSFERASE"/>
    <property type="match status" value="1"/>
</dbReference>
<dbReference type="Pfam" id="PF02008">
    <property type="entry name" value="zf-CXXC"/>
    <property type="match status" value="1"/>
</dbReference>
<reference evidence="11" key="1">
    <citation type="submission" date="2025-08" db="UniProtKB">
        <authorList>
            <consortium name="Ensembl"/>
        </authorList>
    </citation>
    <scope>IDENTIFICATION</scope>
</reference>
<dbReference type="GO" id="GO:0044027">
    <property type="term" value="P:negative regulation of gene expression via chromosomal CpG island methylation"/>
    <property type="evidence" value="ECO:0007669"/>
    <property type="project" value="TreeGrafter"/>
</dbReference>
<evidence type="ECO:0000313" key="11">
    <source>
        <dbReference type="Ensembl" id="ENSPMAP00000002362.1"/>
    </source>
</evidence>
<dbReference type="Pfam" id="PF01426">
    <property type="entry name" value="BAH"/>
    <property type="match status" value="1"/>
</dbReference>
<evidence type="ECO:0000256" key="5">
    <source>
        <dbReference type="ARBA" id="ARBA00023242"/>
    </source>
</evidence>
<dbReference type="Gene3D" id="2.30.30.490">
    <property type="match status" value="2"/>
</dbReference>
<feature type="domain" description="DMAP1-binding" evidence="10">
    <location>
        <begin position="4"/>
        <end position="101"/>
    </location>
</feature>
<keyword evidence="2" id="KW-0479">Metal-binding</keyword>
<dbReference type="GO" id="GO:0008270">
    <property type="term" value="F:zinc ion binding"/>
    <property type="evidence" value="ECO:0007669"/>
    <property type="project" value="UniProtKB-KW"/>
</dbReference>
<dbReference type="STRING" id="7757.ENSPMAP00000002362"/>
<dbReference type="SMART" id="SM00439">
    <property type="entry name" value="BAH"/>
    <property type="match status" value="1"/>
</dbReference>
<dbReference type="FunFam" id="1.10.10.2230:FF:000001">
    <property type="entry name" value="DNA (cytosine-5)-methyltransferase"/>
    <property type="match status" value="1"/>
</dbReference>
<dbReference type="PROSITE" id="PS51912">
    <property type="entry name" value="DMAP1_BIND"/>
    <property type="match status" value="1"/>
</dbReference>
<dbReference type="InterPro" id="IPR050390">
    <property type="entry name" value="C5-Methyltransferase"/>
</dbReference>
<dbReference type="GeneTree" id="ENSGT00390000005100"/>
<keyword evidence="4" id="KW-0862">Zinc</keyword>
<dbReference type="CDD" id="cd04760">
    <property type="entry name" value="BAH_Dnmt1_I"/>
    <property type="match status" value="1"/>
</dbReference>
<protein>
    <submittedName>
        <fullName evidence="11">DNA (cytosine-5-)-methyltransferase 1</fullName>
    </submittedName>
</protein>
<dbReference type="PROSITE" id="PS51038">
    <property type="entry name" value="BAH"/>
    <property type="match status" value="1"/>
</dbReference>
<evidence type="ECO:0000256" key="4">
    <source>
        <dbReference type="ARBA" id="ARBA00022833"/>
    </source>
</evidence>
<dbReference type="OMA" id="CKEMAPL"/>
<dbReference type="GO" id="GO:0003682">
    <property type="term" value="F:chromatin binding"/>
    <property type="evidence" value="ECO:0007669"/>
    <property type="project" value="InterPro"/>
</dbReference>
<dbReference type="GO" id="GO:0003886">
    <property type="term" value="F:DNA (cytosine-5-)-methyltransferase activity"/>
    <property type="evidence" value="ECO:0007669"/>
    <property type="project" value="TreeGrafter"/>
</dbReference>
<keyword evidence="3 6" id="KW-0863">Zinc-finger</keyword>
<feature type="domain" description="BAH" evidence="8">
    <location>
        <begin position="632"/>
        <end position="759"/>
    </location>
</feature>
<name>S4RAY1_PETMA</name>
<dbReference type="InterPro" id="IPR002857">
    <property type="entry name" value="Znf_CXXC"/>
</dbReference>
<evidence type="ECO:0000259" key="9">
    <source>
        <dbReference type="PROSITE" id="PS51058"/>
    </source>
</evidence>
<feature type="region of interest" description="Disordered" evidence="7">
    <location>
        <begin position="86"/>
        <end position="194"/>
    </location>
</feature>